<dbReference type="STRING" id="6689.A0A423T3A7"/>
<dbReference type="OrthoDB" id="6380665at2759"/>
<dbReference type="Pfam" id="PF17919">
    <property type="entry name" value="RT_RNaseH_2"/>
    <property type="match status" value="1"/>
</dbReference>
<dbReference type="PANTHER" id="PTHR37984">
    <property type="entry name" value="PROTEIN CBG26694"/>
    <property type="match status" value="1"/>
</dbReference>
<evidence type="ECO:0000313" key="2">
    <source>
        <dbReference type="EMBL" id="ROT70989.1"/>
    </source>
</evidence>
<dbReference type="Gene3D" id="3.30.70.270">
    <property type="match status" value="2"/>
</dbReference>
<dbReference type="PROSITE" id="PS50878">
    <property type="entry name" value="RT_POL"/>
    <property type="match status" value="1"/>
</dbReference>
<dbReference type="SUPFAM" id="SSF56672">
    <property type="entry name" value="DNA/RNA polymerases"/>
    <property type="match status" value="1"/>
</dbReference>
<proteinExistence type="predicted"/>
<dbReference type="FunFam" id="3.30.70.270:FF:000026">
    <property type="entry name" value="Transposon Ty3-G Gag-Pol polyprotein"/>
    <property type="match status" value="1"/>
</dbReference>
<protein>
    <recommendedName>
        <fullName evidence="1">Reverse transcriptase domain-containing protein</fullName>
    </recommendedName>
</protein>
<evidence type="ECO:0000313" key="3">
    <source>
        <dbReference type="Proteomes" id="UP000283509"/>
    </source>
</evidence>
<dbReference type="EMBL" id="QCYY01002360">
    <property type="protein sequence ID" value="ROT70989.1"/>
    <property type="molecule type" value="Genomic_DNA"/>
</dbReference>
<keyword evidence="3" id="KW-1185">Reference proteome</keyword>
<dbReference type="InterPro" id="IPR041577">
    <property type="entry name" value="RT_RNaseH_2"/>
</dbReference>
<comment type="caution">
    <text evidence="2">The sequence shown here is derived from an EMBL/GenBank/DDBJ whole genome shotgun (WGS) entry which is preliminary data.</text>
</comment>
<accession>A0A423T3A7</accession>
<dbReference type="AlphaFoldDB" id="A0A423T3A7"/>
<dbReference type="InterPro" id="IPR043128">
    <property type="entry name" value="Rev_trsase/Diguanyl_cyclase"/>
</dbReference>
<dbReference type="InterPro" id="IPR050951">
    <property type="entry name" value="Retrovirus_Pol_polyprotein"/>
</dbReference>
<dbReference type="InterPro" id="IPR043502">
    <property type="entry name" value="DNA/RNA_pol_sf"/>
</dbReference>
<sequence length="362" mass="40969">MVTIHETRANSPRPAAIKSVDELKELYPDQFDSIGNFYGKYLIVLKEGSKPVVHAPRKFPIHKRVELQKQLEDMEKIGVIKVSEPTDWVNSMVCTMKKDGSLRICLYPRDLNTTIKRSHHKTPTQEEIMHKFAGSRYFSKLDAKNGYWSVKLDEASSFLTTFNTPFGRYRYLRMPFGLVMSQDVFQQKMDQILENCPGTIGIPDNVVVFGKTEEEHDENLHTLFKIAKQQGLTFNSGKCIIKQEQVNFFGSVCDKKGSYPDPEKVAAIKALPNSTSVTELQQFLGMVTYMLPFIPNLAHETAPLRGLLKKGVEFTWSPAHKKAFERIKNILCTDATLAHFDPNKPTIIQVDASQKGIGAAIL</sequence>
<evidence type="ECO:0000259" key="1">
    <source>
        <dbReference type="PROSITE" id="PS50878"/>
    </source>
</evidence>
<dbReference type="PANTHER" id="PTHR37984:SF7">
    <property type="entry name" value="INTEGRASE CATALYTIC DOMAIN-CONTAINING PROTEIN"/>
    <property type="match status" value="1"/>
</dbReference>
<dbReference type="CDD" id="cd01647">
    <property type="entry name" value="RT_LTR"/>
    <property type="match status" value="1"/>
</dbReference>
<name>A0A423T3A7_PENVA</name>
<feature type="domain" description="Reverse transcriptase" evidence="1">
    <location>
        <begin position="77"/>
        <end position="253"/>
    </location>
</feature>
<dbReference type="GO" id="GO:0071897">
    <property type="term" value="P:DNA biosynthetic process"/>
    <property type="evidence" value="ECO:0007669"/>
    <property type="project" value="UniProtKB-ARBA"/>
</dbReference>
<dbReference type="InterPro" id="IPR000477">
    <property type="entry name" value="RT_dom"/>
</dbReference>
<organism evidence="2 3">
    <name type="scientific">Penaeus vannamei</name>
    <name type="common">Whiteleg shrimp</name>
    <name type="synonym">Litopenaeus vannamei</name>
    <dbReference type="NCBI Taxonomy" id="6689"/>
    <lineage>
        <taxon>Eukaryota</taxon>
        <taxon>Metazoa</taxon>
        <taxon>Ecdysozoa</taxon>
        <taxon>Arthropoda</taxon>
        <taxon>Crustacea</taxon>
        <taxon>Multicrustacea</taxon>
        <taxon>Malacostraca</taxon>
        <taxon>Eumalacostraca</taxon>
        <taxon>Eucarida</taxon>
        <taxon>Decapoda</taxon>
        <taxon>Dendrobranchiata</taxon>
        <taxon>Penaeoidea</taxon>
        <taxon>Penaeidae</taxon>
        <taxon>Penaeus</taxon>
    </lineage>
</organism>
<gene>
    <name evidence="2" type="ORF">C7M84_010690</name>
</gene>
<dbReference type="Gene3D" id="3.10.10.10">
    <property type="entry name" value="HIV Type 1 Reverse Transcriptase, subunit A, domain 1"/>
    <property type="match status" value="1"/>
</dbReference>
<dbReference type="Proteomes" id="UP000283509">
    <property type="component" value="Unassembled WGS sequence"/>
</dbReference>
<dbReference type="Pfam" id="PF00078">
    <property type="entry name" value="RVT_1"/>
    <property type="match status" value="1"/>
</dbReference>
<reference evidence="2 3" key="1">
    <citation type="submission" date="2018-04" db="EMBL/GenBank/DDBJ databases">
        <authorList>
            <person name="Zhang X."/>
            <person name="Yuan J."/>
            <person name="Li F."/>
            <person name="Xiang J."/>
        </authorList>
    </citation>
    <scope>NUCLEOTIDE SEQUENCE [LARGE SCALE GENOMIC DNA]</scope>
    <source>
        <tissue evidence="2">Muscle</tissue>
    </source>
</reference>
<reference evidence="2 3" key="2">
    <citation type="submission" date="2019-01" db="EMBL/GenBank/DDBJ databases">
        <title>The decoding of complex shrimp genome reveals the adaptation for benthos swimmer, frequently molting mechanism and breeding impact on genome.</title>
        <authorList>
            <person name="Sun Y."/>
            <person name="Gao Y."/>
            <person name="Yu Y."/>
        </authorList>
    </citation>
    <scope>NUCLEOTIDE SEQUENCE [LARGE SCALE GENOMIC DNA]</scope>
    <source>
        <tissue evidence="2">Muscle</tissue>
    </source>
</reference>